<keyword evidence="2 8" id="KW-0132">Cell division</keyword>
<reference evidence="8" key="1">
    <citation type="submission" date="2016-10" db="EMBL/GenBank/DDBJ databases">
        <title>Sequence of Gallionella enrichment culture.</title>
        <authorList>
            <person name="Poehlein A."/>
            <person name="Muehling M."/>
            <person name="Daniel R."/>
        </authorList>
    </citation>
    <scope>NUCLEOTIDE SEQUENCE</scope>
</reference>
<proteinExistence type="inferred from homology"/>
<organism evidence="8">
    <name type="scientific">mine drainage metagenome</name>
    <dbReference type="NCBI Taxonomy" id="410659"/>
    <lineage>
        <taxon>unclassified sequences</taxon>
        <taxon>metagenomes</taxon>
        <taxon>ecological metagenomes</taxon>
    </lineage>
</organism>
<keyword evidence="4" id="KW-1133">Transmembrane helix</keyword>
<name>A0A1J5RU17_9ZZZZ</name>
<protein>
    <submittedName>
        <fullName evidence="8">Cell division protein FtsB</fullName>
    </submittedName>
</protein>
<gene>
    <name evidence="8" type="primary">ftsB_5</name>
    <name evidence="8" type="ORF">GALL_187910</name>
</gene>
<dbReference type="PANTHER" id="PTHR37485">
    <property type="entry name" value="CELL DIVISION PROTEIN FTSB"/>
    <property type="match status" value="1"/>
</dbReference>
<dbReference type="InterPro" id="IPR023081">
    <property type="entry name" value="Cell_div_FtsB"/>
</dbReference>
<keyword evidence="3" id="KW-0812">Transmembrane</keyword>
<comment type="caution">
    <text evidence="8">The sequence shown here is derived from an EMBL/GenBank/DDBJ whole genome shotgun (WGS) entry which is preliminary data.</text>
</comment>
<dbReference type="AlphaFoldDB" id="A0A1J5RU17"/>
<evidence type="ECO:0000256" key="1">
    <source>
        <dbReference type="ARBA" id="ARBA00022475"/>
    </source>
</evidence>
<feature type="coiled-coil region" evidence="7">
    <location>
        <begin position="36"/>
        <end position="63"/>
    </location>
</feature>
<dbReference type="InterPro" id="IPR007060">
    <property type="entry name" value="FtsL/DivIC"/>
</dbReference>
<evidence type="ECO:0000256" key="7">
    <source>
        <dbReference type="SAM" id="Coils"/>
    </source>
</evidence>
<dbReference type="PANTHER" id="PTHR37485:SF1">
    <property type="entry name" value="CELL DIVISION PROTEIN FTSB"/>
    <property type="match status" value="1"/>
</dbReference>
<dbReference type="HAMAP" id="MF_00599">
    <property type="entry name" value="FtsB"/>
    <property type="match status" value="1"/>
</dbReference>
<dbReference type="GO" id="GO:0043093">
    <property type="term" value="P:FtsZ-dependent cytokinesis"/>
    <property type="evidence" value="ECO:0007669"/>
    <property type="project" value="TreeGrafter"/>
</dbReference>
<keyword evidence="7" id="KW-0175">Coiled coil</keyword>
<evidence type="ECO:0000313" key="8">
    <source>
        <dbReference type="EMBL" id="OIQ99209.1"/>
    </source>
</evidence>
<dbReference type="Pfam" id="PF04977">
    <property type="entry name" value="DivIC"/>
    <property type="match status" value="1"/>
</dbReference>
<dbReference type="NCBIfam" id="NF002058">
    <property type="entry name" value="PRK00888.1"/>
    <property type="match status" value="1"/>
</dbReference>
<accession>A0A1J5RU17</accession>
<keyword evidence="1" id="KW-1003">Cell membrane</keyword>
<dbReference type="EMBL" id="MLJW01000109">
    <property type="protein sequence ID" value="OIQ99209.1"/>
    <property type="molecule type" value="Genomic_DNA"/>
</dbReference>
<sequence length="92" mass="10820">MRWPTLALVALLLLLQYSLWLGKGGWLRVWDMDRQLQAQRQVNQKLEQRNAGLDAEVRDLKTGYGAIEERARYELGLIKPDEIFVEVPKKRR</sequence>
<keyword evidence="6" id="KW-0131">Cell cycle</keyword>
<evidence type="ECO:0000256" key="3">
    <source>
        <dbReference type="ARBA" id="ARBA00022692"/>
    </source>
</evidence>
<evidence type="ECO:0000256" key="6">
    <source>
        <dbReference type="ARBA" id="ARBA00023306"/>
    </source>
</evidence>
<evidence type="ECO:0000256" key="2">
    <source>
        <dbReference type="ARBA" id="ARBA00022618"/>
    </source>
</evidence>
<evidence type="ECO:0000256" key="4">
    <source>
        <dbReference type="ARBA" id="ARBA00022989"/>
    </source>
</evidence>
<dbReference type="GO" id="GO:0030428">
    <property type="term" value="C:cell septum"/>
    <property type="evidence" value="ECO:0007669"/>
    <property type="project" value="TreeGrafter"/>
</dbReference>
<evidence type="ECO:0000256" key="5">
    <source>
        <dbReference type="ARBA" id="ARBA00023136"/>
    </source>
</evidence>
<keyword evidence="5" id="KW-0472">Membrane</keyword>